<gene>
    <name evidence="1" type="ORF">DI563_02110</name>
</gene>
<dbReference type="EMBL" id="QFPP01000007">
    <property type="protein sequence ID" value="PZQ77974.1"/>
    <property type="molecule type" value="Genomic_DNA"/>
</dbReference>
<sequence>MERTVNTLKASQIAAAFRAAKRYLRRKAEYTCDERTETYICLALDEAWMQNDVSLDAIQAAGEVIQDRLGCCSTMRAWLANVARVKESLLTYERVQRHRHAWLSRLIREFDAKAKRAGEQS</sequence>
<dbReference type="AlphaFoldDB" id="A0A2W5QLY5"/>
<proteinExistence type="predicted"/>
<dbReference type="Proteomes" id="UP000249135">
    <property type="component" value="Unassembled WGS sequence"/>
</dbReference>
<organism evidence="1 2">
    <name type="scientific">Variovorax paradoxus</name>
    <dbReference type="NCBI Taxonomy" id="34073"/>
    <lineage>
        <taxon>Bacteria</taxon>
        <taxon>Pseudomonadati</taxon>
        <taxon>Pseudomonadota</taxon>
        <taxon>Betaproteobacteria</taxon>
        <taxon>Burkholderiales</taxon>
        <taxon>Comamonadaceae</taxon>
        <taxon>Variovorax</taxon>
    </lineage>
</organism>
<evidence type="ECO:0000313" key="2">
    <source>
        <dbReference type="Proteomes" id="UP000249135"/>
    </source>
</evidence>
<evidence type="ECO:0000313" key="1">
    <source>
        <dbReference type="EMBL" id="PZQ77974.1"/>
    </source>
</evidence>
<protein>
    <submittedName>
        <fullName evidence="1">Uncharacterized protein</fullName>
    </submittedName>
</protein>
<reference evidence="1 2" key="1">
    <citation type="submission" date="2017-08" db="EMBL/GenBank/DDBJ databases">
        <title>Infants hospitalized years apart are colonized by the same room-sourced microbial strains.</title>
        <authorList>
            <person name="Brooks B."/>
            <person name="Olm M.R."/>
            <person name="Firek B.A."/>
            <person name="Baker R."/>
            <person name="Thomas B.C."/>
            <person name="Morowitz M.J."/>
            <person name="Banfield J.F."/>
        </authorList>
    </citation>
    <scope>NUCLEOTIDE SEQUENCE [LARGE SCALE GENOMIC DNA]</scope>
    <source>
        <strain evidence="1">S2_005_003_R2_41</strain>
    </source>
</reference>
<accession>A0A2W5QLY5</accession>
<name>A0A2W5QLY5_VARPD</name>
<comment type="caution">
    <text evidence="1">The sequence shown here is derived from an EMBL/GenBank/DDBJ whole genome shotgun (WGS) entry which is preliminary data.</text>
</comment>